<feature type="chain" id="PRO_5047351611" description="Sialidase domain-containing protein" evidence="1">
    <location>
        <begin position="24"/>
        <end position="396"/>
    </location>
</feature>
<proteinExistence type="predicted"/>
<dbReference type="SUPFAM" id="SSF50939">
    <property type="entry name" value="Sialidases"/>
    <property type="match status" value="1"/>
</dbReference>
<evidence type="ECO:0000256" key="1">
    <source>
        <dbReference type="SAM" id="SignalP"/>
    </source>
</evidence>
<evidence type="ECO:0008006" key="4">
    <source>
        <dbReference type="Google" id="ProtNLM"/>
    </source>
</evidence>
<sequence>MRLSTSLSRVLAAQSLLVTAVQSQDVPGGSPSQDWSPAPFTDFTKNIVFYPPSDSVQWWTLYARTLQLPDESILLTWENYPKEPPLVNHPIWKSDDGGATFYNYSQVEDKVNGWGMRFQPFLYTLPVSFGGFPAGTILAAGASCPFSLTGGVYIDLYASTDDGKTWSFVSHVAYGAGPETITRYDKALWEPFILLYNNQIVLYYSDQTDDAHSQKLMHKTTNDLRIWSDAVPDVVTSINGGAERPGMTTVAHIESTNKWIMTFEYCRPTNCLVHYKVADSPLLFNDAPIVQLHANNTEKTTGVSGPYVIWTPHPNRTDGSGLIIVSTSSREELFINEDSADVGGWKYVNINHWSAYSRSLRIITVKGKKKLLLANGGNFGPGYLNSVAVAVVPIPT</sequence>
<gene>
    <name evidence="2" type="ORF">CLO192961_LOCUS200268</name>
</gene>
<dbReference type="Gene3D" id="2.120.10.10">
    <property type="match status" value="1"/>
</dbReference>
<comment type="caution">
    <text evidence="2">The sequence shown here is derived from an EMBL/GenBank/DDBJ whole genome shotgun (WGS) entry which is preliminary data.</text>
</comment>
<dbReference type="EMBL" id="CABFNS010000761">
    <property type="protein sequence ID" value="VUC27015.1"/>
    <property type="molecule type" value="Genomic_DNA"/>
</dbReference>
<protein>
    <recommendedName>
        <fullName evidence="4">Sialidase domain-containing protein</fullName>
    </recommendedName>
</protein>
<keyword evidence="3" id="KW-1185">Reference proteome</keyword>
<feature type="signal peptide" evidence="1">
    <location>
        <begin position="1"/>
        <end position="23"/>
    </location>
</feature>
<reference evidence="2 3" key="1">
    <citation type="submission" date="2019-06" db="EMBL/GenBank/DDBJ databases">
        <authorList>
            <person name="Broberg M."/>
        </authorList>
    </citation>
    <scope>NUCLEOTIDE SEQUENCE [LARGE SCALE GENOMIC DNA]</scope>
</reference>
<dbReference type="PANTHER" id="PTHR38792:SF3">
    <property type="entry name" value="BNR_ASP-BOX REPEAT DOMAIN PROTEIN (AFU_ORTHOLOGUE AFUA_7G06430)-RELATED"/>
    <property type="match status" value="1"/>
</dbReference>
<name>A0ABY6U7J2_BIOOC</name>
<accession>A0ABY6U7J2</accession>
<evidence type="ECO:0000313" key="2">
    <source>
        <dbReference type="EMBL" id="VUC27015.1"/>
    </source>
</evidence>
<keyword evidence="1" id="KW-0732">Signal</keyword>
<dbReference type="PANTHER" id="PTHR38792">
    <property type="entry name" value="BNR/ASP-BOX REPEAT DOMAIN PROTEIN (AFU_ORTHOLOGUE AFUA_7G06430)-RELATED"/>
    <property type="match status" value="1"/>
</dbReference>
<dbReference type="InterPro" id="IPR036278">
    <property type="entry name" value="Sialidase_sf"/>
</dbReference>
<organism evidence="2 3">
    <name type="scientific">Bionectria ochroleuca</name>
    <name type="common">Gliocladium roseum</name>
    <dbReference type="NCBI Taxonomy" id="29856"/>
    <lineage>
        <taxon>Eukaryota</taxon>
        <taxon>Fungi</taxon>
        <taxon>Dikarya</taxon>
        <taxon>Ascomycota</taxon>
        <taxon>Pezizomycotina</taxon>
        <taxon>Sordariomycetes</taxon>
        <taxon>Hypocreomycetidae</taxon>
        <taxon>Hypocreales</taxon>
        <taxon>Bionectriaceae</taxon>
        <taxon>Clonostachys</taxon>
    </lineage>
</organism>
<dbReference type="Proteomes" id="UP000766486">
    <property type="component" value="Unassembled WGS sequence"/>
</dbReference>
<evidence type="ECO:0000313" key="3">
    <source>
        <dbReference type="Proteomes" id="UP000766486"/>
    </source>
</evidence>